<evidence type="ECO:0000256" key="1">
    <source>
        <dbReference type="ARBA" id="ARBA00004236"/>
    </source>
</evidence>
<feature type="domain" description="Pycsar effector protein" evidence="9">
    <location>
        <begin position="30"/>
        <end position="178"/>
    </location>
</feature>
<evidence type="ECO:0000256" key="7">
    <source>
        <dbReference type="ARBA" id="ARBA00023136"/>
    </source>
</evidence>
<dbReference type="GO" id="GO:0000166">
    <property type="term" value="F:nucleotide binding"/>
    <property type="evidence" value="ECO:0007669"/>
    <property type="project" value="UniProtKB-KW"/>
</dbReference>
<keyword evidence="11" id="KW-1185">Reference proteome</keyword>
<dbReference type="Pfam" id="PF18967">
    <property type="entry name" value="PycTM"/>
    <property type="match status" value="1"/>
</dbReference>
<evidence type="ECO:0000256" key="3">
    <source>
        <dbReference type="ARBA" id="ARBA00022692"/>
    </source>
</evidence>
<keyword evidence="2" id="KW-1003">Cell membrane</keyword>
<evidence type="ECO:0000256" key="4">
    <source>
        <dbReference type="ARBA" id="ARBA00022741"/>
    </source>
</evidence>
<keyword evidence="3 8" id="KW-0812">Transmembrane</keyword>
<dbReference type="Proteomes" id="UP000216991">
    <property type="component" value="Unassembled WGS sequence"/>
</dbReference>
<reference evidence="10 11" key="1">
    <citation type="submission" date="2017-07" db="EMBL/GenBank/DDBJ databases">
        <title>Sandarakinorhabdus cyanobacteriorum sp. nov., a novel bacterium isolated from cyanobacterial aggregates in a eutrophic lake.</title>
        <authorList>
            <person name="Cai H."/>
        </authorList>
    </citation>
    <scope>NUCLEOTIDE SEQUENCE [LARGE SCALE GENOMIC DNA]</scope>
    <source>
        <strain evidence="10 11">TH057</strain>
    </source>
</reference>
<evidence type="ECO:0000256" key="2">
    <source>
        <dbReference type="ARBA" id="ARBA00022475"/>
    </source>
</evidence>
<comment type="subcellular location">
    <subcellularLocation>
        <location evidence="1">Cell membrane</location>
    </subcellularLocation>
</comment>
<proteinExistence type="predicted"/>
<keyword evidence="6" id="KW-0051">Antiviral defense</keyword>
<organism evidence="10 11">
    <name type="scientific">Sandarakinorhabdus cyanobacteriorum</name>
    <dbReference type="NCBI Taxonomy" id="1981098"/>
    <lineage>
        <taxon>Bacteria</taxon>
        <taxon>Pseudomonadati</taxon>
        <taxon>Pseudomonadota</taxon>
        <taxon>Alphaproteobacteria</taxon>
        <taxon>Sphingomonadales</taxon>
        <taxon>Sphingosinicellaceae</taxon>
        <taxon>Sandarakinorhabdus</taxon>
    </lineage>
</organism>
<sequence>MPRMGDMTDISMDAAADGVPGASHANAIHLIRTMQAHHVTLSAMADQKANIIIGVNSVIFALVVKEAAHNPALLVLAASSGLAAVLCMLAVVPSIGRPPKGPAAPPNLLFFDGFTQMSEAAWIDWLERTNANDHAIQMAMARDVYQLGQVLAQKKYKYLGWGYRVFIGGLIATFAMFVAQTVLAL</sequence>
<dbReference type="GO" id="GO:0005886">
    <property type="term" value="C:plasma membrane"/>
    <property type="evidence" value="ECO:0007669"/>
    <property type="project" value="UniProtKB-SubCell"/>
</dbReference>
<gene>
    <name evidence="10" type="ORF">CHU93_11770</name>
</gene>
<evidence type="ECO:0000256" key="8">
    <source>
        <dbReference type="SAM" id="Phobius"/>
    </source>
</evidence>
<dbReference type="OrthoDB" id="338959at2"/>
<dbReference type="AlphaFoldDB" id="A0A255YDZ4"/>
<evidence type="ECO:0000256" key="5">
    <source>
        <dbReference type="ARBA" id="ARBA00022989"/>
    </source>
</evidence>
<keyword evidence="4" id="KW-0547">Nucleotide-binding</keyword>
<feature type="transmembrane region" description="Helical" evidence="8">
    <location>
        <begin position="161"/>
        <end position="183"/>
    </location>
</feature>
<protein>
    <recommendedName>
        <fullName evidence="9">Pycsar effector protein domain-containing protein</fullName>
    </recommendedName>
</protein>
<keyword evidence="7 8" id="KW-0472">Membrane</keyword>
<dbReference type="InterPro" id="IPR043760">
    <property type="entry name" value="PycTM_dom"/>
</dbReference>
<comment type="caution">
    <text evidence="10">The sequence shown here is derived from an EMBL/GenBank/DDBJ whole genome shotgun (WGS) entry which is preliminary data.</text>
</comment>
<keyword evidence="5 8" id="KW-1133">Transmembrane helix</keyword>
<feature type="transmembrane region" description="Helical" evidence="8">
    <location>
        <begin position="72"/>
        <end position="92"/>
    </location>
</feature>
<dbReference type="GO" id="GO:0051607">
    <property type="term" value="P:defense response to virus"/>
    <property type="evidence" value="ECO:0007669"/>
    <property type="project" value="UniProtKB-KW"/>
</dbReference>
<evidence type="ECO:0000259" key="9">
    <source>
        <dbReference type="Pfam" id="PF18967"/>
    </source>
</evidence>
<evidence type="ECO:0000313" key="10">
    <source>
        <dbReference type="EMBL" id="OYQ26785.1"/>
    </source>
</evidence>
<accession>A0A255YDZ4</accession>
<dbReference type="RefSeq" id="WP_094474280.1">
    <property type="nucleotide sequence ID" value="NZ_NOXT01000116.1"/>
</dbReference>
<dbReference type="EMBL" id="NOXT01000116">
    <property type="protein sequence ID" value="OYQ26785.1"/>
    <property type="molecule type" value="Genomic_DNA"/>
</dbReference>
<name>A0A255YDZ4_9SPHN</name>
<evidence type="ECO:0000313" key="11">
    <source>
        <dbReference type="Proteomes" id="UP000216991"/>
    </source>
</evidence>
<evidence type="ECO:0000256" key="6">
    <source>
        <dbReference type="ARBA" id="ARBA00023118"/>
    </source>
</evidence>